<evidence type="ECO:0000256" key="7">
    <source>
        <dbReference type="ARBA" id="ARBA00023239"/>
    </source>
</evidence>
<evidence type="ECO:0000313" key="12">
    <source>
        <dbReference type="Proteomes" id="UP001597120"/>
    </source>
</evidence>
<dbReference type="PANTHER" id="PTHR42885:SF1">
    <property type="entry name" value="THREONINE-PHOSPHATE DECARBOXYLASE"/>
    <property type="match status" value="1"/>
</dbReference>
<keyword evidence="6" id="KW-0663">Pyridoxal phosphate</keyword>
<dbReference type="Gene3D" id="3.90.1150.10">
    <property type="entry name" value="Aspartate Aminotransferase, domain 1"/>
    <property type="match status" value="1"/>
</dbReference>
<dbReference type="CDD" id="cd00609">
    <property type="entry name" value="AAT_like"/>
    <property type="match status" value="1"/>
</dbReference>
<dbReference type="NCBIfam" id="TIGR01140">
    <property type="entry name" value="L_thr_O3P_dcar"/>
    <property type="match status" value="1"/>
</dbReference>
<dbReference type="Gene3D" id="3.40.640.10">
    <property type="entry name" value="Type I PLP-dependent aspartate aminotransferase-like (Major domain)"/>
    <property type="match status" value="1"/>
</dbReference>
<evidence type="ECO:0000256" key="1">
    <source>
        <dbReference type="ARBA" id="ARBA00001933"/>
    </source>
</evidence>
<gene>
    <name evidence="11" type="primary">cobD</name>
    <name evidence="11" type="ORF">ACFQ03_24855</name>
</gene>
<dbReference type="Proteomes" id="UP001597120">
    <property type="component" value="Unassembled WGS sequence"/>
</dbReference>
<accession>A0ABW3DGD4</accession>
<organism evidence="11 12">
    <name type="scientific">Paenibacillus residui</name>
    <dbReference type="NCBI Taxonomy" id="629724"/>
    <lineage>
        <taxon>Bacteria</taxon>
        <taxon>Bacillati</taxon>
        <taxon>Bacillota</taxon>
        <taxon>Bacilli</taxon>
        <taxon>Bacillales</taxon>
        <taxon>Paenibacillaceae</taxon>
        <taxon>Paenibacillus</taxon>
    </lineage>
</organism>
<comment type="caution">
    <text evidence="11">The sequence shown here is derived from an EMBL/GenBank/DDBJ whole genome shotgun (WGS) entry which is preliminary data.</text>
</comment>
<name>A0ABW3DGD4_9BACL</name>
<evidence type="ECO:0000256" key="5">
    <source>
        <dbReference type="ARBA" id="ARBA00022573"/>
    </source>
</evidence>
<comment type="function">
    <text evidence="2">Decarboxylates L-threonine-O-3-phosphate to yield (R)-1-amino-2-propanol O-2-phosphate, the precursor for the linkage between the nucleotide loop and the corrin ring in cobalamin.</text>
</comment>
<keyword evidence="5" id="KW-0169">Cobalamin biosynthesis</keyword>
<dbReference type="PROSITE" id="PS00105">
    <property type="entry name" value="AA_TRANSFER_CLASS_1"/>
    <property type="match status" value="1"/>
</dbReference>
<comment type="cofactor">
    <cofactor evidence="1">
        <name>pyridoxal 5'-phosphate</name>
        <dbReference type="ChEBI" id="CHEBI:597326"/>
    </cofactor>
</comment>
<reference evidence="12" key="1">
    <citation type="journal article" date="2019" name="Int. J. Syst. Evol. Microbiol.">
        <title>The Global Catalogue of Microorganisms (GCM) 10K type strain sequencing project: providing services to taxonomists for standard genome sequencing and annotation.</title>
        <authorList>
            <consortium name="The Broad Institute Genomics Platform"/>
            <consortium name="The Broad Institute Genome Sequencing Center for Infectious Disease"/>
            <person name="Wu L."/>
            <person name="Ma J."/>
        </authorList>
    </citation>
    <scope>NUCLEOTIDE SEQUENCE [LARGE SCALE GENOMIC DNA]</scope>
    <source>
        <strain evidence="12">CCUG 57263</strain>
    </source>
</reference>
<dbReference type="InterPro" id="IPR004838">
    <property type="entry name" value="NHTrfase_class1_PyrdxlP-BS"/>
</dbReference>
<dbReference type="EC" id="4.1.1.81" evidence="4"/>
<evidence type="ECO:0000256" key="8">
    <source>
        <dbReference type="ARBA" id="ARBA00029996"/>
    </source>
</evidence>
<dbReference type="InterPro" id="IPR015422">
    <property type="entry name" value="PyrdxlP-dep_Trfase_small"/>
</dbReference>
<dbReference type="SUPFAM" id="SSF53383">
    <property type="entry name" value="PLP-dependent transferases"/>
    <property type="match status" value="1"/>
</dbReference>
<dbReference type="GO" id="GO:0048472">
    <property type="term" value="F:threonine-phosphate decarboxylase activity"/>
    <property type="evidence" value="ECO:0007669"/>
    <property type="project" value="UniProtKB-EC"/>
</dbReference>
<feature type="domain" description="Aminotransferase class I/classII large" evidence="10">
    <location>
        <begin position="26"/>
        <end position="348"/>
    </location>
</feature>
<proteinExistence type="predicted"/>
<dbReference type="InterPro" id="IPR004839">
    <property type="entry name" value="Aminotransferase_I/II_large"/>
</dbReference>
<evidence type="ECO:0000256" key="9">
    <source>
        <dbReference type="ARBA" id="ARBA00048531"/>
    </source>
</evidence>
<comment type="pathway">
    <text evidence="3">Cofactor biosynthesis; adenosylcobalamin biosynthesis.</text>
</comment>
<dbReference type="PANTHER" id="PTHR42885">
    <property type="entry name" value="HISTIDINOL-PHOSPHATE AMINOTRANSFERASE-RELATED"/>
    <property type="match status" value="1"/>
</dbReference>
<dbReference type="InterPro" id="IPR005860">
    <property type="entry name" value="CobD"/>
</dbReference>
<keyword evidence="7 11" id="KW-0456">Lyase</keyword>
<dbReference type="InterPro" id="IPR015421">
    <property type="entry name" value="PyrdxlP-dep_Trfase_major"/>
</dbReference>
<dbReference type="InterPro" id="IPR015424">
    <property type="entry name" value="PyrdxlP-dep_Trfase"/>
</dbReference>
<evidence type="ECO:0000313" key="11">
    <source>
        <dbReference type="EMBL" id="MFD0872356.1"/>
    </source>
</evidence>
<evidence type="ECO:0000256" key="6">
    <source>
        <dbReference type="ARBA" id="ARBA00022898"/>
    </source>
</evidence>
<keyword evidence="12" id="KW-1185">Reference proteome</keyword>
<dbReference type="RefSeq" id="WP_313960605.1">
    <property type="nucleotide sequence ID" value="NZ_JBHTIU010000107.1"/>
</dbReference>
<evidence type="ECO:0000259" key="10">
    <source>
        <dbReference type="Pfam" id="PF00155"/>
    </source>
</evidence>
<evidence type="ECO:0000256" key="2">
    <source>
        <dbReference type="ARBA" id="ARBA00003444"/>
    </source>
</evidence>
<sequence>MMLEKYGHGGDLLTAQQSFGLPGDQFIDFSSNMNPFGPPAAVERLVAEYAKELIRYPDPGVRKLRAKLASVYRIPEESILVGNGAAECIDLAVRVLRPQMTGLARPCFSEYEEAIEKTGGRVYDLPLDPENGFELRKQDLLNAVDCCDTLFLGHPNNPTGRLLSKETLAILSDCGRNVILDEAFVDFVPAEEEVSLIARAPEAESLIVIRSMTKFYAVPGIRLGFAVAHPRIVEAMSRLQIPWSVNSLAQRIGEAVLDDLEYAAGTKAWLQDERAWLSSELTRLGMTVYSSDTNFVLFSIPDRFGQNVKQLQASMGAQGILIRDASLFPGLNEKYCRIAVRLREDNEALIAGLNNALNGHSRNR</sequence>
<dbReference type="Pfam" id="PF00155">
    <property type="entry name" value="Aminotran_1_2"/>
    <property type="match status" value="1"/>
</dbReference>
<evidence type="ECO:0000256" key="3">
    <source>
        <dbReference type="ARBA" id="ARBA00004953"/>
    </source>
</evidence>
<protein>
    <recommendedName>
        <fullName evidence="4">threonine-phosphate decarboxylase</fullName>
        <ecNumber evidence="4">4.1.1.81</ecNumber>
    </recommendedName>
    <alternativeName>
        <fullName evidence="8">L-threonine-O-3-phosphate decarboxylase</fullName>
    </alternativeName>
</protein>
<evidence type="ECO:0000256" key="4">
    <source>
        <dbReference type="ARBA" id="ARBA00012285"/>
    </source>
</evidence>
<dbReference type="EMBL" id="JBHTIU010000107">
    <property type="protein sequence ID" value="MFD0872356.1"/>
    <property type="molecule type" value="Genomic_DNA"/>
</dbReference>
<comment type="catalytic activity">
    <reaction evidence="9">
        <text>O-phospho-L-threonine + H(+) = (R)-1-aminopropan-2-yl phosphate + CO2</text>
        <dbReference type="Rhea" id="RHEA:11492"/>
        <dbReference type="ChEBI" id="CHEBI:15378"/>
        <dbReference type="ChEBI" id="CHEBI:16526"/>
        <dbReference type="ChEBI" id="CHEBI:58563"/>
        <dbReference type="ChEBI" id="CHEBI:58675"/>
        <dbReference type="EC" id="4.1.1.81"/>
    </reaction>
</comment>